<gene>
    <name evidence="7" type="primary">efeO</name>
    <name evidence="7" type="ORF">EVS84_19125</name>
</gene>
<dbReference type="InterPro" id="IPR053377">
    <property type="entry name" value="Iron_uptake_EfeM/EfeO"/>
</dbReference>
<evidence type="ECO:0000256" key="1">
    <source>
        <dbReference type="ARBA" id="ARBA00004418"/>
    </source>
</evidence>
<sequence length="394" mass="42432">MSDIQTPRALRWALAGSVVLMIAAGGLFWYASNMAAAKRQHNHDEIVVNIHPHSCEPNALTVPAGRASFRIVNRSERAVEWEILDGVLVVEERENIAPGLSQVINANLQPGDYAITCGLLSNPRGTLHVTPTAASDAAAKAKPSMVAFVGPLSEFRVYLAVQGSALIKAATALNQAVAGGDLAQAQALYLPARAAYQRLAPAAQRLAELDNHINARADYFEKREQDPAFVGFHRLEYALFQQRKLDDVAPIAQRLLADVTELKQQLLAQSLPPEQLVSIIVRNLDSLAEVRAASGEEERYSHSDLNGFAANAQTARKVVDLLRPMLSKSSAEVLANVDQALTDFDNQLNAFKSADGYVSYNAVTAAQRQQIAAQAKALATALDGIDPALGLSDL</sequence>
<feature type="domain" description="Imelysin-like" evidence="5">
    <location>
        <begin position="158"/>
        <end position="382"/>
    </location>
</feature>
<keyword evidence="4" id="KW-1133">Transmembrane helix</keyword>
<keyword evidence="4" id="KW-0812">Transmembrane</keyword>
<evidence type="ECO:0000313" key="8">
    <source>
        <dbReference type="Proteomes" id="UP000291107"/>
    </source>
</evidence>
<comment type="similarity">
    <text evidence="2">Belongs to the EfeM/EfeO family.</text>
</comment>
<dbReference type="NCBIfam" id="NF007697">
    <property type="entry name" value="PRK10378.1"/>
    <property type="match status" value="1"/>
</dbReference>
<dbReference type="InterPro" id="IPR034981">
    <property type="entry name" value="Imelysin-like_EfeO/Algp7"/>
</dbReference>
<evidence type="ECO:0000256" key="4">
    <source>
        <dbReference type="SAM" id="Phobius"/>
    </source>
</evidence>
<dbReference type="NCBIfam" id="NF041757">
    <property type="entry name" value="EfeO"/>
    <property type="match status" value="1"/>
</dbReference>
<dbReference type="AlphaFoldDB" id="A0A4Q4L3F7"/>
<dbReference type="InterPro" id="IPR050894">
    <property type="entry name" value="EfeM/EfeO_iron_uptake"/>
</dbReference>
<proteinExistence type="inferred from homology"/>
<dbReference type="GO" id="GO:0042597">
    <property type="term" value="C:periplasmic space"/>
    <property type="evidence" value="ECO:0007669"/>
    <property type="project" value="UniProtKB-SubCell"/>
</dbReference>
<keyword evidence="4" id="KW-0472">Membrane</keyword>
<accession>A0A4Q4L3F7</accession>
<evidence type="ECO:0000259" key="6">
    <source>
        <dbReference type="Pfam" id="PF13473"/>
    </source>
</evidence>
<dbReference type="InterPro" id="IPR028096">
    <property type="entry name" value="EfeO_Cupredoxin"/>
</dbReference>
<feature type="transmembrane region" description="Helical" evidence="4">
    <location>
        <begin position="12"/>
        <end position="31"/>
    </location>
</feature>
<dbReference type="PANTHER" id="PTHR39192">
    <property type="entry name" value="IRON UPTAKE SYSTEM COMPONENT EFEO"/>
    <property type="match status" value="1"/>
</dbReference>
<evidence type="ECO:0000256" key="3">
    <source>
        <dbReference type="ARBA" id="ARBA00022729"/>
    </source>
</evidence>
<dbReference type="Proteomes" id="UP000291107">
    <property type="component" value="Unassembled WGS sequence"/>
</dbReference>
<dbReference type="Pfam" id="PF09375">
    <property type="entry name" value="Peptidase_M75"/>
    <property type="match status" value="1"/>
</dbReference>
<comment type="caution">
    <text evidence="7">The sequence shown here is derived from an EMBL/GenBank/DDBJ whole genome shotgun (WGS) entry which is preliminary data.</text>
</comment>
<organism evidence="7 8">
    <name type="scientific">Pseudomonas koreensis</name>
    <dbReference type="NCBI Taxonomy" id="198620"/>
    <lineage>
        <taxon>Bacteria</taxon>
        <taxon>Pseudomonadati</taxon>
        <taxon>Pseudomonadota</taxon>
        <taxon>Gammaproteobacteria</taxon>
        <taxon>Pseudomonadales</taxon>
        <taxon>Pseudomonadaceae</taxon>
        <taxon>Pseudomonas</taxon>
    </lineage>
</organism>
<evidence type="ECO:0000259" key="5">
    <source>
        <dbReference type="Pfam" id="PF09375"/>
    </source>
</evidence>
<dbReference type="EMBL" id="SEUB01000007">
    <property type="protein sequence ID" value="RYM39661.1"/>
    <property type="molecule type" value="Genomic_DNA"/>
</dbReference>
<protein>
    <submittedName>
        <fullName evidence="7">Iron uptake system protein EfeO</fullName>
    </submittedName>
</protein>
<reference evidence="7 8" key="1">
    <citation type="submission" date="2019-02" db="EMBL/GenBank/DDBJ databases">
        <title>Genome of Pseudomonas korensis isolated from heavy metal contaminated environment.</title>
        <authorList>
            <person name="Ayangbenro A.S."/>
            <person name="Babalola O."/>
        </authorList>
    </citation>
    <scope>NUCLEOTIDE SEQUENCE [LARGE SCALE GENOMIC DNA]</scope>
    <source>
        <strain evidence="7 8">AB36</strain>
    </source>
</reference>
<evidence type="ECO:0000256" key="2">
    <source>
        <dbReference type="ARBA" id="ARBA00005989"/>
    </source>
</evidence>
<comment type="subcellular location">
    <subcellularLocation>
        <location evidence="1">Periplasm</location>
    </subcellularLocation>
</comment>
<evidence type="ECO:0000313" key="7">
    <source>
        <dbReference type="EMBL" id="RYM39661.1"/>
    </source>
</evidence>
<dbReference type="Gene3D" id="1.20.1420.20">
    <property type="entry name" value="M75 peptidase, HXXE motif"/>
    <property type="match status" value="1"/>
</dbReference>
<name>A0A4Q4L3F7_9PSED</name>
<feature type="domain" description="EfeO-type cupredoxin-like" evidence="6">
    <location>
        <begin position="22"/>
        <end position="128"/>
    </location>
</feature>
<dbReference type="RefSeq" id="WP_129999348.1">
    <property type="nucleotide sequence ID" value="NZ_SEUB01000007.1"/>
</dbReference>
<dbReference type="PANTHER" id="PTHR39192:SF1">
    <property type="entry name" value="IRON UPTAKE SYSTEM COMPONENT EFEO"/>
    <property type="match status" value="1"/>
</dbReference>
<dbReference type="InterPro" id="IPR018976">
    <property type="entry name" value="Imelysin-like"/>
</dbReference>
<keyword evidence="3" id="KW-0732">Signal</keyword>
<dbReference type="InterPro" id="IPR038352">
    <property type="entry name" value="Imelysin_sf"/>
</dbReference>
<dbReference type="CDD" id="cd14656">
    <property type="entry name" value="Imelysin-like_EfeO"/>
    <property type="match status" value="1"/>
</dbReference>
<dbReference type="Pfam" id="PF13473">
    <property type="entry name" value="Cupredoxin_1"/>
    <property type="match status" value="1"/>
</dbReference>